<keyword evidence="3" id="KW-1185">Reference proteome</keyword>
<keyword evidence="1" id="KW-0472">Membrane</keyword>
<dbReference type="AlphaFoldDB" id="A0A843V7U4"/>
<comment type="caution">
    <text evidence="2">The sequence shown here is derived from an EMBL/GenBank/DDBJ whole genome shotgun (WGS) entry which is preliminary data.</text>
</comment>
<dbReference type="Proteomes" id="UP000652761">
    <property type="component" value="Unassembled WGS sequence"/>
</dbReference>
<evidence type="ECO:0000313" key="3">
    <source>
        <dbReference type="Proteomes" id="UP000652761"/>
    </source>
</evidence>
<feature type="transmembrane region" description="Helical" evidence="1">
    <location>
        <begin position="54"/>
        <end position="74"/>
    </location>
</feature>
<evidence type="ECO:0000313" key="2">
    <source>
        <dbReference type="EMBL" id="MQL91316.1"/>
    </source>
</evidence>
<gene>
    <name evidence="2" type="ORF">Taro_023926</name>
</gene>
<reference evidence="2" key="1">
    <citation type="submission" date="2017-07" db="EMBL/GenBank/DDBJ databases">
        <title>Taro Niue Genome Assembly and Annotation.</title>
        <authorList>
            <person name="Atibalentja N."/>
            <person name="Keating K."/>
            <person name="Fields C.J."/>
        </authorList>
    </citation>
    <scope>NUCLEOTIDE SEQUENCE</scope>
    <source>
        <strain evidence="2">Niue_2</strain>
        <tissue evidence="2">Leaf</tissue>
    </source>
</reference>
<organism evidence="2 3">
    <name type="scientific">Colocasia esculenta</name>
    <name type="common">Wild taro</name>
    <name type="synonym">Arum esculentum</name>
    <dbReference type="NCBI Taxonomy" id="4460"/>
    <lineage>
        <taxon>Eukaryota</taxon>
        <taxon>Viridiplantae</taxon>
        <taxon>Streptophyta</taxon>
        <taxon>Embryophyta</taxon>
        <taxon>Tracheophyta</taxon>
        <taxon>Spermatophyta</taxon>
        <taxon>Magnoliopsida</taxon>
        <taxon>Liliopsida</taxon>
        <taxon>Araceae</taxon>
        <taxon>Aroideae</taxon>
        <taxon>Colocasieae</taxon>
        <taxon>Colocasia</taxon>
    </lineage>
</organism>
<feature type="transmembrane region" description="Helical" evidence="1">
    <location>
        <begin position="152"/>
        <end position="174"/>
    </location>
</feature>
<feature type="transmembrane region" description="Helical" evidence="1">
    <location>
        <begin position="86"/>
        <end position="111"/>
    </location>
</feature>
<dbReference type="EMBL" id="NMUH01001326">
    <property type="protein sequence ID" value="MQL91316.1"/>
    <property type="molecule type" value="Genomic_DNA"/>
</dbReference>
<feature type="non-terminal residue" evidence="2">
    <location>
        <position position="1"/>
    </location>
</feature>
<sequence>CWLVVSSVEVLPESFSVGSGGKPFAVLLVRVSLRTVSRSTVPWWFWWRFSQDRFASTVLLATVFSLMVRVVWVVHSGEGSSQDRPLSLLVEVFPRSALCLFRAIVVLPLWFEVDELSLFPVGLSVLQSAWALSVEVLCLWPCVWLLRWPACLVVYSEFLSCTGGTSCVPVVGWFASFFTPCVLLQIVVWAGAGVAYCALSGLLSFACGFWQVSGEEYFITMCCAVCLFVRFERRFTTSLGVGGIERSPIGGRHVVLDLCGCFGSYVVVRLSGGWHAGTRVELYVRMAGVLPIPRWFSTVRGVGESGSRWRSLLSVRLVTARPIG</sequence>
<proteinExistence type="predicted"/>
<accession>A0A843V7U4</accession>
<keyword evidence="1" id="KW-1133">Transmembrane helix</keyword>
<name>A0A843V7U4_COLES</name>
<feature type="transmembrane region" description="Helical" evidence="1">
    <location>
        <begin position="117"/>
        <end position="140"/>
    </location>
</feature>
<feature type="transmembrane region" description="Helical" evidence="1">
    <location>
        <begin position="186"/>
        <end position="210"/>
    </location>
</feature>
<keyword evidence="1" id="KW-0812">Transmembrane</keyword>
<protein>
    <submittedName>
        <fullName evidence="2">Uncharacterized protein</fullName>
    </submittedName>
</protein>
<evidence type="ECO:0000256" key="1">
    <source>
        <dbReference type="SAM" id="Phobius"/>
    </source>
</evidence>